<gene>
    <name evidence="1" type="ORF">BLNAU_11614</name>
</gene>
<accession>A0ABQ9XP04</accession>
<evidence type="ECO:0000313" key="2">
    <source>
        <dbReference type="Proteomes" id="UP001281761"/>
    </source>
</evidence>
<proteinExistence type="predicted"/>
<sequence length="290" mass="32545">MSYRLRLPLNFDTQGDELNLLCVYSILHIYSQNISAVEQELKDQFDNIIVSGVLSAHIGGEKWSAGYLRSLGKKHLSSLFRIPLNVVESIPIPNLPAVSREVSHPSPFAPLLGEIETLLNNVGKELQKAEKVDFAQLLGFLSSSSKTAEIVEFQSFEQFHSLISTTLPSLCDPERSDYRIHLLADILNSKYPDKFPFHGELFYPQPQTVTFLRNARLVTSDLGTEPSPHDVFALISSLRDIVVDNFKQEKAASSLVDEKEKKALSALSEEQIDNYSITKCLDYLAYHSSK</sequence>
<dbReference type="EMBL" id="JARBJD010000091">
    <property type="protein sequence ID" value="KAK2953479.1"/>
    <property type="molecule type" value="Genomic_DNA"/>
</dbReference>
<protein>
    <submittedName>
        <fullName evidence="1">Uncharacterized protein</fullName>
    </submittedName>
</protein>
<dbReference type="Proteomes" id="UP001281761">
    <property type="component" value="Unassembled WGS sequence"/>
</dbReference>
<organism evidence="1 2">
    <name type="scientific">Blattamonas nauphoetae</name>
    <dbReference type="NCBI Taxonomy" id="2049346"/>
    <lineage>
        <taxon>Eukaryota</taxon>
        <taxon>Metamonada</taxon>
        <taxon>Preaxostyla</taxon>
        <taxon>Oxymonadida</taxon>
        <taxon>Blattamonas</taxon>
    </lineage>
</organism>
<name>A0ABQ9XP04_9EUKA</name>
<evidence type="ECO:0000313" key="1">
    <source>
        <dbReference type="EMBL" id="KAK2953479.1"/>
    </source>
</evidence>
<reference evidence="1 2" key="1">
    <citation type="journal article" date="2022" name="bioRxiv">
        <title>Genomics of Preaxostyla Flagellates Illuminates Evolutionary Transitions and the Path Towards Mitochondrial Loss.</title>
        <authorList>
            <person name="Novak L.V.F."/>
            <person name="Treitli S.C."/>
            <person name="Pyrih J."/>
            <person name="Halakuc P."/>
            <person name="Pipaliya S.V."/>
            <person name="Vacek V."/>
            <person name="Brzon O."/>
            <person name="Soukal P."/>
            <person name="Eme L."/>
            <person name="Dacks J.B."/>
            <person name="Karnkowska A."/>
            <person name="Elias M."/>
            <person name="Hampl V."/>
        </authorList>
    </citation>
    <scope>NUCLEOTIDE SEQUENCE [LARGE SCALE GENOMIC DNA]</scope>
    <source>
        <strain evidence="1">NAU3</strain>
        <tissue evidence="1">Gut</tissue>
    </source>
</reference>
<comment type="caution">
    <text evidence="1">The sequence shown here is derived from an EMBL/GenBank/DDBJ whole genome shotgun (WGS) entry which is preliminary data.</text>
</comment>
<keyword evidence="2" id="KW-1185">Reference proteome</keyword>